<accession>A0ABP8VWL2</accession>
<dbReference type="InterPro" id="IPR022002">
    <property type="entry name" value="ChsH2_Znr"/>
</dbReference>
<reference evidence="4" key="1">
    <citation type="journal article" date="2019" name="Int. J. Syst. Evol. Microbiol.">
        <title>The Global Catalogue of Microorganisms (GCM) 10K type strain sequencing project: providing services to taxonomists for standard genome sequencing and annotation.</title>
        <authorList>
            <consortium name="The Broad Institute Genomics Platform"/>
            <consortium name="The Broad Institute Genome Sequencing Center for Infectious Disease"/>
            <person name="Wu L."/>
            <person name="Ma J."/>
        </authorList>
    </citation>
    <scope>NUCLEOTIDE SEQUENCE [LARGE SCALE GENOMIC DNA]</scope>
    <source>
        <strain evidence="4">JCM 18055</strain>
    </source>
</reference>
<evidence type="ECO:0000259" key="2">
    <source>
        <dbReference type="Pfam" id="PF12172"/>
    </source>
</evidence>
<proteinExistence type="predicted"/>
<dbReference type="InterPro" id="IPR002878">
    <property type="entry name" value="ChsH2_C"/>
</dbReference>
<feature type="domain" description="ChsH2 C-terminal OB-fold" evidence="1">
    <location>
        <begin position="52"/>
        <end position="116"/>
    </location>
</feature>
<organism evidence="3 4">
    <name type="scientific">Pseudonocardia yuanmonensis</name>
    <dbReference type="NCBI Taxonomy" id="1095914"/>
    <lineage>
        <taxon>Bacteria</taxon>
        <taxon>Bacillati</taxon>
        <taxon>Actinomycetota</taxon>
        <taxon>Actinomycetes</taxon>
        <taxon>Pseudonocardiales</taxon>
        <taxon>Pseudonocardiaceae</taxon>
        <taxon>Pseudonocardia</taxon>
    </lineage>
</organism>
<gene>
    <name evidence="3" type="ORF">GCM10023215_00230</name>
</gene>
<evidence type="ECO:0000313" key="4">
    <source>
        <dbReference type="Proteomes" id="UP001500325"/>
    </source>
</evidence>
<protein>
    <submittedName>
        <fullName evidence="3">OB-fold domain-containing protein</fullName>
    </submittedName>
</protein>
<dbReference type="PANTHER" id="PTHR34075:SF5">
    <property type="entry name" value="BLR3430 PROTEIN"/>
    <property type="match status" value="1"/>
</dbReference>
<evidence type="ECO:0000259" key="1">
    <source>
        <dbReference type="Pfam" id="PF01796"/>
    </source>
</evidence>
<dbReference type="SUPFAM" id="SSF50249">
    <property type="entry name" value="Nucleic acid-binding proteins"/>
    <property type="match status" value="1"/>
</dbReference>
<dbReference type="Pfam" id="PF01796">
    <property type="entry name" value="OB_ChsH2_C"/>
    <property type="match status" value="1"/>
</dbReference>
<name>A0ABP8VWL2_9PSEU</name>
<dbReference type="EMBL" id="BAABIC010000001">
    <property type="protein sequence ID" value="GAA4672874.1"/>
    <property type="molecule type" value="Genomic_DNA"/>
</dbReference>
<dbReference type="InterPro" id="IPR052513">
    <property type="entry name" value="Thioester_dehydratase-like"/>
</dbReference>
<dbReference type="Proteomes" id="UP001500325">
    <property type="component" value="Unassembled WGS sequence"/>
</dbReference>
<dbReference type="Pfam" id="PF12172">
    <property type="entry name" value="zf-ChsH2"/>
    <property type="match status" value="1"/>
</dbReference>
<comment type="caution">
    <text evidence="3">The sequence shown here is derived from an EMBL/GenBank/DDBJ whole genome shotgun (WGS) entry which is preliminary data.</text>
</comment>
<keyword evidence="4" id="KW-1185">Reference proteome</keyword>
<dbReference type="Gene3D" id="6.10.30.10">
    <property type="match status" value="1"/>
</dbReference>
<dbReference type="RefSeq" id="WP_345377528.1">
    <property type="nucleotide sequence ID" value="NZ_BAABIC010000001.1"/>
</dbReference>
<sequence length="133" mass="14401">MPAEPTAARLERHLHGLRHGELRITRCCACGRAQFPPRSVCPGCHTAGPFVWETASGRATIWSFCVFHKAYLPPPAPQPPYTVAVVELVEGPHLVTNVVDADPTTLRVGEAVLPVFGPGGAAEVRFRPERGTR</sequence>
<evidence type="ECO:0000313" key="3">
    <source>
        <dbReference type="EMBL" id="GAA4672874.1"/>
    </source>
</evidence>
<dbReference type="InterPro" id="IPR012340">
    <property type="entry name" value="NA-bd_OB-fold"/>
</dbReference>
<dbReference type="PANTHER" id="PTHR34075">
    <property type="entry name" value="BLR3430 PROTEIN"/>
    <property type="match status" value="1"/>
</dbReference>
<feature type="domain" description="ChsH2 rubredoxin-like zinc ribbon" evidence="2">
    <location>
        <begin position="16"/>
        <end position="46"/>
    </location>
</feature>